<protein>
    <recommendedName>
        <fullName evidence="7">G-patch domain-containing protein</fullName>
    </recommendedName>
</protein>
<feature type="region of interest" description="Disordered" evidence="6">
    <location>
        <begin position="18"/>
        <end position="49"/>
    </location>
</feature>
<dbReference type="Gene3D" id="1.10.418.40">
    <property type="entry name" value="Autophagy protein 6/Beclin 1"/>
    <property type="match status" value="1"/>
</dbReference>
<dbReference type="InterPro" id="IPR038274">
    <property type="entry name" value="Atg6/Beclin_C_sf"/>
</dbReference>
<dbReference type="Gene3D" id="6.10.250.3110">
    <property type="match status" value="1"/>
</dbReference>
<feature type="region of interest" description="Disordered" evidence="6">
    <location>
        <begin position="543"/>
        <end position="572"/>
    </location>
</feature>
<name>A0A8T0DI02_9TREM</name>
<evidence type="ECO:0000313" key="9">
    <source>
        <dbReference type="Proteomes" id="UP000699462"/>
    </source>
</evidence>
<dbReference type="AlphaFoldDB" id="A0A8T0DI02"/>
<feature type="compositionally biased region" description="Polar residues" evidence="6">
    <location>
        <begin position="545"/>
        <end position="565"/>
    </location>
</feature>
<evidence type="ECO:0000313" key="8">
    <source>
        <dbReference type="EMBL" id="KAF8566574.1"/>
    </source>
</evidence>
<dbReference type="GO" id="GO:0008380">
    <property type="term" value="P:RNA splicing"/>
    <property type="evidence" value="ECO:0007669"/>
    <property type="project" value="UniProtKB-KW"/>
</dbReference>
<dbReference type="EMBL" id="JTDF01004917">
    <property type="protein sequence ID" value="KAF8566574.1"/>
    <property type="molecule type" value="Genomic_DNA"/>
</dbReference>
<dbReference type="GO" id="GO:0003723">
    <property type="term" value="F:RNA binding"/>
    <property type="evidence" value="ECO:0007669"/>
    <property type="project" value="TreeGrafter"/>
</dbReference>
<dbReference type="SMART" id="SM00443">
    <property type="entry name" value="G_patch"/>
    <property type="match status" value="1"/>
</dbReference>
<dbReference type="InterPro" id="IPR000467">
    <property type="entry name" value="G_patch_dom"/>
</dbReference>
<comment type="subcellular location">
    <subcellularLocation>
        <location evidence="1">Nucleus</location>
    </subcellularLocation>
</comment>
<evidence type="ECO:0000256" key="4">
    <source>
        <dbReference type="ARBA" id="ARBA00023242"/>
    </source>
</evidence>
<feature type="compositionally biased region" description="Basic and acidic residues" evidence="6">
    <location>
        <begin position="25"/>
        <end position="35"/>
    </location>
</feature>
<feature type="coiled-coil region" evidence="5">
    <location>
        <begin position="607"/>
        <end position="662"/>
    </location>
</feature>
<evidence type="ECO:0000256" key="2">
    <source>
        <dbReference type="ARBA" id="ARBA00022664"/>
    </source>
</evidence>
<evidence type="ECO:0000256" key="3">
    <source>
        <dbReference type="ARBA" id="ARBA00023187"/>
    </source>
</evidence>
<evidence type="ECO:0000259" key="7">
    <source>
        <dbReference type="PROSITE" id="PS50174"/>
    </source>
</evidence>
<keyword evidence="5" id="KW-0175">Coiled coil</keyword>
<dbReference type="PANTHER" id="PTHR23340">
    <property type="entry name" value="ARGININE/SERINE RICH SPLICING FACTOR SF4/14"/>
    <property type="match status" value="1"/>
</dbReference>
<keyword evidence="3" id="KW-0508">mRNA splicing</keyword>
<dbReference type="InterPro" id="IPR040169">
    <property type="entry name" value="SUGP1/2"/>
</dbReference>
<dbReference type="PROSITE" id="PS50174">
    <property type="entry name" value="G_PATCH"/>
    <property type="match status" value="1"/>
</dbReference>
<feature type="domain" description="G-patch" evidence="7">
    <location>
        <begin position="221"/>
        <end position="268"/>
    </location>
</feature>
<dbReference type="GO" id="GO:0005654">
    <property type="term" value="C:nucleoplasm"/>
    <property type="evidence" value="ECO:0007669"/>
    <property type="project" value="TreeGrafter"/>
</dbReference>
<evidence type="ECO:0000256" key="1">
    <source>
        <dbReference type="ARBA" id="ARBA00004123"/>
    </source>
</evidence>
<dbReference type="Pfam" id="PF04111">
    <property type="entry name" value="APG6"/>
    <property type="match status" value="1"/>
</dbReference>
<evidence type="ECO:0000256" key="5">
    <source>
        <dbReference type="SAM" id="Coils"/>
    </source>
</evidence>
<keyword evidence="4" id="KW-0539">Nucleus</keyword>
<keyword evidence="2" id="KW-0507">mRNA processing</keyword>
<dbReference type="GO" id="GO:0006397">
    <property type="term" value="P:mRNA processing"/>
    <property type="evidence" value="ECO:0007669"/>
    <property type="project" value="UniProtKB-KW"/>
</dbReference>
<keyword evidence="9" id="KW-1185">Reference proteome</keyword>
<sequence length="810" mass="91489">MQWYVALIYDAVVKRPIVPSSTKPPKSEDSEATGERKRKSRWAGAEQLEVKSEETACEHSIDHSAEIEKAIATARAAAAATGLYAPAQTTVAKQFTGGVALSEEQTEQIRYQKELQAMHEFIMAQQRLKLKEQELMSRIAGPAYSKRPKVTKDGLVIKYEYDSDEDCEGGTWEHKLRQAEMMATREECPLYQENICKSDQVALKEGRNPDYSEYKQFKLTCENVGFQMLEKMGWKEGEGLGAEGQGIINPVDKGNVHIDGIGLGIERPSKLVKEDDEYDAYRKRMMLAYRFRPNPLTSDFVMDHLFEAQHFGPHHSSSFSAYAQRFDRDDSRPPIIVPVKNGGIDYPKYFVPPNPLATNTDAEALDLLQRYSTPTTSLDHRQKVSSSLFDILSGRTDVDHPLCQECADVLLSAKEKCLEYQEEELNCLRSYMSYLDAKAARAEAKLKDRQGASVDLRPSVTPLPVDQPIDVSEDCNMPQLTSAEEEPSLSYSANWLSCLSLTDQPGTVMAFPLNDSWSDDNDTDEDVGYMVKEDEAVVSKMAVPSTESMGSEDQYASLTSQQLTKPTDEKRTKKRRARLCEFQETVAQLQTKLADVLAEGIKLDQQLAADTAELERRTEELDRAQTQYNEQKQTLLEAEEELFSLQARVKHAEQHLQRLLRTNVLNTAFPICYHVVPLGSQSKVIDLSNHKEYPLYYATSGMQLFGVSKFDSAMCMFLKCLNQVQLVVEELTQTKLPYWIKDGGKIHDPREGRTYSIKWSGNSEENWTKALKMMLLNMKWIIARLAAIDGRAKLNVRPENSSTMPTGQLS</sequence>
<gene>
    <name evidence="8" type="ORF">P879_06927</name>
</gene>
<dbReference type="Proteomes" id="UP000699462">
    <property type="component" value="Unassembled WGS sequence"/>
</dbReference>
<dbReference type="InterPro" id="IPR040455">
    <property type="entry name" value="Atg6_BARA"/>
</dbReference>
<dbReference type="PANTHER" id="PTHR23340:SF0">
    <property type="entry name" value="SURP AND G-PATCH DOMAIN-CONTAINING PROTEIN 1 ISOFORM X1"/>
    <property type="match status" value="1"/>
</dbReference>
<organism evidence="8 9">
    <name type="scientific">Paragonimus westermani</name>
    <dbReference type="NCBI Taxonomy" id="34504"/>
    <lineage>
        <taxon>Eukaryota</taxon>
        <taxon>Metazoa</taxon>
        <taxon>Spiralia</taxon>
        <taxon>Lophotrochozoa</taxon>
        <taxon>Platyhelminthes</taxon>
        <taxon>Trematoda</taxon>
        <taxon>Digenea</taxon>
        <taxon>Plagiorchiida</taxon>
        <taxon>Troglotremata</taxon>
        <taxon>Troglotrematidae</taxon>
        <taxon>Paragonimus</taxon>
    </lineage>
</organism>
<accession>A0A8T0DI02</accession>
<evidence type="ECO:0000256" key="6">
    <source>
        <dbReference type="SAM" id="MobiDB-lite"/>
    </source>
</evidence>
<proteinExistence type="predicted"/>
<dbReference type="OrthoDB" id="4822at2759"/>
<comment type="caution">
    <text evidence="8">The sequence shown here is derived from an EMBL/GenBank/DDBJ whole genome shotgun (WGS) entry which is preliminary data.</text>
</comment>
<dbReference type="Pfam" id="PF01585">
    <property type="entry name" value="G-patch"/>
    <property type="match status" value="1"/>
</dbReference>
<reference evidence="8 9" key="1">
    <citation type="submission" date="2019-07" db="EMBL/GenBank/DDBJ databases">
        <title>Annotation for the trematode Paragonimus westermani.</title>
        <authorList>
            <person name="Choi Y.-J."/>
        </authorList>
    </citation>
    <scope>NUCLEOTIDE SEQUENCE [LARGE SCALE GENOMIC DNA]</scope>
    <source>
        <strain evidence="8">180907_Pwestermani</strain>
    </source>
</reference>